<dbReference type="EMBL" id="LHZG01000171">
    <property type="protein sequence ID" value="KXV18259.1"/>
    <property type="molecule type" value="Genomic_DNA"/>
</dbReference>
<dbReference type="PATRIC" id="fig|442.8.peg.1744"/>
<organism evidence="1 2">
    <name type="scientific">Gluconobacter oxydans</name>
    <name type="common">Gluconobacter suboxydans</name>
    <dbReference type="NCBI Taxonomy" id="442"/>
    <lineage>
        <taxon>Bacteria</taxon>
        <taxon>Pseudomonadati</taxon>
        <taxon>Pseudomonadota</taxon>
        <taxon>Alphaproteobacteria</taxon>
        <taxon>Acetobacterales</taxon>
        <taxon>Acetobacteraceae</taxon>
        <taxon>Gluconobacter</taxon>
    </lineage>
</organism>
<dbReference type="Proteomes" id="UP000075655">
    <property type="component" value="Unassembled WGS sequence"/>
</dbReference>
<proteinExistence type="predicted"/>
<dbReference type="AlphaFoldDB" id="A0A149RUX7"/>
<reference evidence="1 2" key="1">
    <citation type="submission" date="2015-06" db="EMBL/GenBank/DDBJ databases">
        <title>Improved classification and identification of acetic acid bacteria using matrix-assisted laser desorption/ionization time-of-flight mass spectrometry; Gluconobacter nephelii and Gluconobacter uchimurae are later heterotypic synonyms of Gluconobacter japonicus and Gluconobacter oxydans, respectively.</title>
        <authorList>
            <person name="Li L."/>
            <person name="Cleenwerck I."/>
            <person name="De Vuyst L."/>
            <person name="Vandamme P."/>
        </authorList>
    </citation>
    <scope>NUCLEOTIDE SEQUENCE [LARGE SCALE GENOMIC DNA]</scope>
    <source>
        <strain evidence="1 2">LMG 1676</strain>
    </source>
</reference>
<protein>
    <submittedName>
        <fullName evidence="1">Uncharacterized protein</fullName>
    </submittedName>
</protein>
<gene>
    <name evidence="1" type="ORF">AD934_09235</name>
</gene>
<name>A0A149RUX7_GLUOY</name>
<sequence length="156" mass="17566">MRDIAGRGDLWGEGLSPSPRAIARPDKETLYRLLQENCWLERAPFGREQSRWFVTDKAVEGGYGQTVDPSNLHSLKLSGGKKSFPFPVFYEDKVQDVIWTLGWDAILDHLDTLATKKERLAWLMAQHSYLPAKAISQLSGVGIATAKRHKAQNDTQ</sequence>
<accession>A0A149RUX7</accession>
<comment type="caution">
    <text evidence="1">The sequence shown here is derived from an EMBL/GenBank/DDBJ whole genome shotgun (WGS) entry which is preliminary data.</text>
</comment>
<evidence type="ECO:0000313" key="2">
    <source>
        <dbReference type="Proteomes" id="UP000075655"/>
    </source>
</evidence>
<evidence type="ECO:0000313" key="1">
    <source>
        <dbReference type="EMBL" id="KXV18259.1"/>
    </source>
</evidence>